<dbReference type="InterPro" id="IPR024083">
    <property type="entry name" value="Fumarase/histidase_N"/>
</dbReference>
<dbReference type="AlphaFoldDB" id="A0A9P4MLT1"/>
<evidence type="ECO:0000256" key="2">
    <source>
        <dbReference type="RuleBase" id="RU003954"/>
    </source>
</evidence>
<evidence type="ECO:0000256" key="1">
    <source>
        <dbReference type="ARBA" id="ARBA00007238"/>
    </source>
</evidence>
<dbReference type="CDD" id="cd00332">
    <property type="entry name" value="PAL-HAL"/>
    <property type="match status" value="1"/>
</dbReference>
<dbReference type="InterPro" id="IPR023144">
    <property type="entry name" value="Phe_NH3-lyase_shielding_dom_sf"/>
</dbReference>
<dbReference type="Gene3D" id="1.10.275.10">
    <property type="entry name" value="Fumarase/aspartase (N-terminal domain)"/>
    <property type="match status" value="1"/>
</dbReference>
<keyword evidence="2" id="KW-0456">Lyase</keyword>
<dbReference type="Proteomes" id="UP000799536">
    <property type="component" value="Unassembled WGS sequence"/>
</dbReference>
<accession>A0A9P4MLT1</accession>
<evidence type="ECO:0000256" key="3">
    <source>
        <dbReference type="SAM" id="MobiDB-lite"/>
    </source>
</evidence>
<dbReference type="InterPro" id="IPR022313">
    <property type="entry name" value="Phe/His_NH3-lyase_AS"/>
</dbReference>
<sequence length="712" mass="77590">MAPLPRPHSSVVQAEWGKLSNHIKNREPITIDGSSLDMASITAVARHGIPGSLSSDPIVLNRIKESVRFLDEHMAQGNTVYGINTGFGGSADVRCGLDEMNTLQRSLLQHLQCGVASIPQPSTPRFGSAPRGDRSLSLPEDWVRAAMIIRCNSLARGHSAVRVEVIKSLLTLLKHNVIPVVPLRGTISASGDLCPLSYLAGALEGNADIYVWFGEQNNEKRPRRMISAAEALPLINLPPTIFGPKEGLGLVNGTAVSCAVASLTLHSLHHLMSLSQVLTAMGVEAILGAATSFAPFISAARPHPGQAEVASNVLAFLSGSHFASDVFGTHTTVAHGLYQDRYSVRTAPQWLGPFIEDLLLAHQQLTTELNSTTDNPLVDAPNGQVYHGGNFQAVSVTTAMEKSRLAAQAIGRMLFSQCTELLNPAMNRGLPPSLCADEPSLSFTMKGLDTSMAAYMSELSYLANPVHNHVVIAEMGNQALNSLALVSARYTDTAVELVTLMCAGYLYALCQALDLRAMIESFQRTFKTGLLVLIQQTWASLSPTAQTKLHEALWAHVEQEIPRTTTLDSRERFRRIMEGSQGVLIGVFEGWEKRNFTTRAADSAVTAYNETREEYFTHAARGEKNPSHLVGSAGKRVYKFVRKDLEVPMNKGVVDHPTPMGEVESGNNMDKTEKEKEKKNKKTIGHWIGVIFEAIRDERMMGVVVECLKEVE</sequence>
<dbReference type="PANTHER" id="PTHR10362">
    <property type="entry name" value="HISTIDINE AMMONIA-LYASE"/>
    <property type="match status" value="1"/>
</dbReference>
<dbReference type="Gene3D" id="1.10.274.20">
    <property type="entry name" value="Phenylalanine ammonia-lyase 1, domain 3"/>
    <property type="match status" value="1"/>
</dbReference>
<reference evidence="4" key="1">
    <citation type="journal article" date="2020" name="Stud. Mycol.">
        <title>101 Dothideomycetes genomes: a test case for predicting lifestyles and emergence of pathogens.</title>
        <authorList>
            <person name="Haridas S."/>
            <person name="Albert R."/>
            <person name="Binder M."/>
            <person name="Bloem J."/>
            <person name="Labutti K."/>
            <person name="Salamov A."/>
            <person name="Andreopoulos B."/>
            <person name="Baker S."/>
            <person name="Barry K."/>
            <person name="Bills G."/>
            <person name="Bluhm B."/>
            <person name="Cannon C."/>
            <person name="Castanera R."/>
            <person name="Culley D."/>
            <person name="Daum C."/>
            <person name="Ezra D."/>
            <person name="Gonzalez J."/>
            <person name="Henrissat B."/>
            <person name="Kuo A."/>
            <person name="Liang C."/>
            <person name="Lipzen A."/>
            <person name="Lutzoni F."/>
            <person name="Magnuson J."/>
            <person name="Mondo S."/>
            <person name="Nolan M."/>
            <person name="Ohm R."/>
            <person name="Pangilinan J."/>
            <person name="Park H.-J."/>
            <person name="Ramirez L."/>
            <person name="Alfaro M."/>
            <person name="Sun H."/>
            <person name="Tritt A."/>
            <person name="Yoshinaga Y."/>
            <person name="Zwiers L.-H."/>
            <person name="Turgeon B."/>
            <person name="Goodwin S."/>
            <person name="Spatafora J."/>
            <person name="Crous P."/>
            <person name="Grigoriev I."/>
        </authorList>
    </citation>
    <scope>NUCLEOTIDE SEQUENCE</scope>
    <source>
        <strain evidence="4">ATCC 74209</strain>
    </source>
</reference>
<dbReference type="Pfam" id="PF00221">
    <property type="entry name" value="Lyase_aromatic"/>
    <property type="match status" value="1"/>
</dbReference>
<dbReference type="GO" id="GO:0016841">
    <property type="term" value="F:ammonia-lyase activity"/>
    <property type="evidence" value="ECO:0007669"/>
    <property type="project" value="InterPro"/>
</dbReference>
<evidence type="ECO:0000313" key="5">
    <source>
        <dbReference type="Proteomes" id="UP000799536"/>
    </source>
</evidence>
<comment type="similarity">
    <text evidence="1 2">Belongs to the PAL/histidase family.</text>
</comment>
<dbReference type="OrthoDB" id="10051290at2759"/>
<dbReference type="InterPro" id="IPR008948">
    <property type="entry name" value="L-Aspartase-like"/>
</dbReference>
<keyword evidence="5" id="KW-1185">Reference proteome</keyword>
<dbReference type="NCBIfam" id="TIGR01226">
    <property type="entry name" value="phe_am_lyase"/>
    <property type="match status" value="1"/>
</dbReference>
<gene>
    <name evidence="4" type="ORF">GQ43DRAFT_495814</name>
</gene>
<organism evidence="4 5">
    <name type="scientific">Delitschia confertaspora ATCC 74209</name>
    <dbReference type="NCBI Taxonomy" id="1513339"/>
    <lineage>
        <taxon>Eukaryota</taxon>
        <taxon>Fungi</taxon>
        <taxon>Dikarya</taxon>
        <taxon>Ascomycota</taxon>
        <taxon>Pezizomycotina</taxon>
        <taxon>Dothideomycetes</taxon>
        <taxon>Pleosporomycetidae</taxon>
        <taxon>Pleosporales</taxon>
        <taxon>Delitschiaceae</taxon>
        <taxon>Delitschia</taxon>
    </lineage>
</organism>
<dbReference type="Gene3D" id="1.20.200.10">
    <property type="entry name" value="Fumarase/aspartase (Central domain)"/>
    <property type="match status" value="1"/>
</dbReference>
<dbReference type="EMBL" id="ML994230">
    <property type="protein sequence ID" value="KAF2197484.1"/>
    <property type="molecule type" value="Genomic_DNA"/>
</dbReference>
<evidence type="ECO:0000313" key="4">
    <source>
        <dbReference type="EMBL" id="KAF2197484.1"/>
    </source>
</evidence>
<name>A0A9P4MLT1_9PLEO</name>
<proteinExistence type="inferred from homology"/>
<dbReference type="PROSITE" id="PS00488">
    <property type="entry name" value="PAL_HISTIDASE"/>
    <property type="match status" value="1"/>
</dbReference>
<dbReference type="SUPFAM" id="SSF48557">
    <property type="entry name" value="L-aspartase-like"/>
    <property type="match status" value="1"/>
</dbReference>
<comment type="caution">
    <text evidence="4">The sequence shown here is derived from an EMBL/GenBank/DDBJ whole genome shotgun (WGS) entry which is preliminary data.</text>
</comment>
<protein>
    <submittedName>
        <fullName evidence="4">Phenylalanine ammonia-lyase</fullName>
    </submittedName>
</protein>
<feature type="region of interest" description="Disordered" evidence="3">
    <location>
        <begin position="651"/>
        <end position="680"/>
    </location>
</feature>
<dbReference type="GO" id="GO:0005737">
    <property type="term" value="C:cytoplasm"/>
    <property type="evidence" value="ECO:0007669"/>
    <property type="project" value="InterPro"/>
</dbReference>
<dbReference type="GO" id="GO:0006559">
    <property type="term" value="P:L-phenylalanine catabolic process"/>
    <property type="evidence" value="ECO:0007669"/>
    <property type="project" value="InterPro"/>
</dbReference>
<dbReference type="InterPro" id="IPR001106">
    <property type="entry name" value="Aromatic_Lyase"/>
</dbReference>
<dbReference type="InterPro" id="IPR005922">
    <property type="entry name" value="Phe_NH3-lyase"/>
</dbReference>